<evidence type="ECO:0000313" key="1">
    <source>
        <dbReference type="EMBL" id="WYF46431.1"/>
    </source>
</evidence>
<organism evidence="1">
    <name type="scientific">Deinococcus sp. VB142</name>
    <dbReference type="NCBI Taxonomy" id="3112952"/>
    <lineage>
        <taxon>Bacteria</taxon>
        <taxon>Thermotogati</taxon>
        <taxon>Deinococcota</taxon>
        <taxon>Deinococci</taxon>
        <taxon>Deinococcales</taxon>
        <taxon>Deinococcaceae</taxon>
        <taxon>Deinococcus</taxon>
    </lineage>
</organism>
<dbReference type="EMBL" id="CP149783">
    <property type="protein sequence ID" value="WYF46431.1"/>
    <property type="molecule type" value="Genomic_DNA"/>
</dbReference>
<name>A0AAU6Q7V8_9DEIO</name>
<dbReference type="AlphaFoldDB" id="A0AAU6Q7V8"/>
<gene>
    <name evidence="1" type="ORF">WDJ50_15340</name>
</gene>
<proteinExistence type="predicted"/>
<dbReference type="RefSeq" id="WP_339097910.1">
    <property type="nucleotide sequence ID" value="NZ_CP149783.1"/>
</dbReference>
<sequence length="82" mass="8935">MPSVPKPPHLTAQAFLEHLAHTHLPPGAHLLELSSTGGGNSYGVLVTIFQHGKKTRLRACATLQYPEGEGDILMEWSGLREH</sequence>
<accession>A0AAU6Q7V8</accession>
<protein>
    <submittedName>
        <fullName evidence="1">Uncharacterized protein</fullName>
    </submittedName>
</protein>
<reference evidence="1" key="1">
    <citation type="submission" date="2024-03" db="EMBL/GenBank/DDBJ databases">
        <title>Deinococcus weizhi sp. nov., isolated from human skin.</title>
        <authorList>
            <person name="Wei Z."/>
            <person name="Tian F."/>
            <person name="Yang C."/>
            <person name="Xin L.T."/>
            <person name="Wen Z.J."/>
            <person name="Lan K.C."/>
            <person name="Yu L."/>
            <person name="Zhe W."/>
            <person name="Dan F.D."/>
            <person name="Jun W."/>
            <person name="Rui Z."/>
            <person name="Yong X.J."/>
            <person name="Ting Y."/>
            <person name="Wei X."/>
            <person name="Xu Z.G."/>
            <person name="Xin Z."/>
            <person name="Dong F.G."/>
            <person name="Ni X.M."/>
            <person name="Zheng M.G."/>
            <person name="Chun Y."/>
            <person name="Qian W.X."/>
        </authorList>
    </citation>
    <scope>NUCLEOTIDE SEQUENCE</scope>
    <source>
        <strain evidence="1">VB142</strain>
    </source>
</reference>